<dbReference type="Pfam" id="PF00248">
    <property type="entry name" value="Aldo_ket_red"/>
    <property type="match status" value="1"/>
</dbReference>
<keyword evidence="3" id="KW-0560">Oxidoreductase</keyword>
<organism evidence="6 7">
    <name type="scientific">Arthrobotrys musiformis</name>
    <dbReference type="NCBI Taxonomy" id="47236"/>
    <lineage>
        <taxon>Eukaryota</taxon>
        <taxon>Fungi</taxon>
        <taxon>Dikarya</taxon>
        <taxon>Ascomycota</taxon>
        <taxon>Pezizomycotina</taxon>
        <taxon>Orbiliomycetes</taxon>
        <taxon>Orbiliales</taxon>
        <taxon>Orbiliaceae</taxon>
        <taxon>Arthrobotrys</taxon>
    </lineage>
</organism>
<protein>
    <recommendedName>
        <fullName evidence="5">NADP-dependent oxidoreductase domain-containing protein</fullName>
    </recommendedName>
</protein>
<evidence type="ECO:0000313" key="6">
    <source>
        <dbReference type="EMBL" id="KAK6504790.1"/>
    </source>
</evidence>
<dbReference type="PRINTS" id="PR00069">
    <property type="entry name" value="ALDKETRDTASE"/>
</dbReference>
<proteinExistence type="inferred from homology"/>
<keyword evidence="7" id="KW-1185">Reference proteome</keyword>
<evidence type="ECO:0000256" key="4">
    <source>
        <dbReference type="SAM" id="MobiDB-lite"/>
    </source>
</evidence>
<dbReference type="InterPro" id="IPR036812">
    <property type="entry name" value="NAD(P)_OxRdtase_dom_sf"/>
</dbReference>
<comment type="similarity">
    <text evidence="1">Belongs to the aldo/keto reductase family.</text>
</comment>
<evidence type="ECO:0000256" key="2">
    <source>
        <dbReference type="ARBA" id="ARBA00022857"/>
    </source>
</evidence>
<gene>
    <name evidence="6" type="ORF">TWF481_006729</name>
</gene>
<feature type="domain" description="NADP-dependent oxidoreductase" evidence="5">
    <location>
        <begin position="121"/>
        <end position="367"/>
    </location>
</feature>
<accession>A0AAV9WAT8</accession>
<feature type="region of interest" description="Disordered" evidence="4">
    <location>
        <begin position="453"/>
        <end position="508"/>
    </location>
</feature>
<dbReference type="Gene3D" id="3.20.20.100">
    <property type="entry name" value="NADP-dependent oxidoreductase domain"/>
    <property type="match status" value="1"/>
</dbReference>
<dbReference type="PANTHER" id="PTHR43827">
    <property type="entry name" value="2,5-DIKETO-D-GLUCONIC ACID REDUCTASE"/>
    <property type="match status" value="1"/>
</dbReference>
<dbReference type="PANTHER" id="PTHR43827:SF3">
    <property type="entry name" value="NADP-DEPENDENT OXIDOREDUCTASE DOMAIN-CONTAINING PROTEIN"/>
    <property type="match status" value="1"/>
</dbReference>
<dbReference type="AlphaFoldDB" id="A0AAV9WAT8"/>
<dbReference type="Proteomes" id="UP001370758">
    <property type="component" value="Unassembled WGS sequence"/>
</dbReference>
<evidence type="ECO:0000256" key="3">
    <source>
        <dbReference type="ARBA" id="ARBA00023002"/>
    </source>
</evidence>
<reference evidence="6 7" key="1">
    <citation type="submission" date="2023-08" db="EMBL/GenBank/DDBJ databases">
        <authorList>
            <person name="Palmer J.M."/>
        </authorList>
    </citation>
    <scope>NUCLEOTIDE SEQUENCE [LARGE SCALE GENOMIC DNA]</scope>
    <source>
        <strain evidence="6 7">TWF481</strain>
    </source>
</reference>
<dbReference type="SUPFAM" id="SSF51430">
    <property type="entry name" value="NAD(P)-linked oxidoreductase"/>
    <property type="match status" value="1"/>
</dbReference>
<name>A0AAV9WAT8_9PEZI</name>
<dbReference type="InterPro" id="IPR023210">
    <property type="entry name" value="NADP_OxRdtase_dom"/>
</dbReference>
<keyword evidence="2" id="KW-0521">NADP</keyword>
<evidence type="ECO:0000256" key="1">
    <source>
        <dbReference type="ARBA" id="ARBA00007905"/>
    </source>
</evidence>
<evidence type="ECO:0000259" key="5">
    <source>
        <dbReference type="Pfam" id="PF00248"/>
    </source>
</evidence>
<comment type="caution">
    <text evidence="6">The sequence shown here is derived from an EMBL/GenBank/DDBJ whole genome shotgun (WGS) entry which is preliminary data.</text>
</comment>
<sequence>MLRSLPRTRIAPSRPSSLFFLRRQVSTIRPIPIGSPEDDDIDYETIRASLDAGYPASYTPSRRAYPDSSTVSKRQIRLENRANRPFPTYTLSNGLEIPALGYQAYIHRDQKPKPWKEILLGGYKHIDWNSAFNTPHSYLVNAMWSLTSQVSRSDLFVTAKLDSWWHHDTKAAIYHTLLGLKTGYLDMWVMRYPVSWASKDNHSSPPKDKNGKEIDFIQAWKGMEEQLEAGKVKSLGIANFSKAELDLLLEHAKHKPVVHQMEITPYLQQTEFVEYNKRLGIMPAATAPVGQRRESGGQQYTNLLEDPTLSSIALKHRITTRQLLTAWNLNNGIISIPFIDYPENAMDNVRVDNLILDQEDLDDIASLERGQRMFKPRLLGYHPFADLTDPDLMLENDELPTLESVRERRKRNEDYYNSKTDEYEASQPGSEVRFGTTTYGGTVWGWVRSMEGSRKAGDNKTGHFGVNLPPRKKRKAKKSSNSTSYMEQGSFDPPRSQSSYEDERDAKA</sequence>
<dbReference type="EMBL" id="JAVHJL010000004">
    <property type="protein sequence ID" value="KAK6504790.1"/>
    <property type="molecule type" value="Genomic_DNA"/>
</dbReference>
<dbReference type="GO" id="GO:0016616">
    <property type="term" value="F:oxidoreductase activity, acting on the CH-OH group of donors, NAD or NADP as acceptor"/>
    <property type="evidence" value="ECO:0007669"/>
    <property type="project" value="UniProtKB-ARBA"/>
</dbReference>
<dbReference type="InterPro" id="IPR020471">
    <property type="entry name" value="AKR"/>
</dbReference>
<evidence type="ECO:0000313" key="7">
    <source>
        <dbReference type="Proteomes" id="UP001370758"/>
    </source>
</evidence>